<evidence type="ECO:0000313" key="3">
    <source>
        <dbReference type="Proteomes" id="UP000193719"/>
    </source>
</evidence>
<proteinExistence type="predicted"/>
<dbReference type="EMBL" id="MCFH01000006">
    <property type="protein sequence ID" value="ORX57152.1"/>
    <property type="molecule type" value="Genomic_DNA"/>
</dbReference>
<dbReference type="OrthoDB" id="10495608at2759"/>
<dbReference type="AlphaFoldDB" id="A0A1Y1VJC5"/>
<name>A0A1Y1VJC5_9FUNG</name>
<sequence>MVEEALSSSVSEDNIENWEVLKKKVILFPNLKVLQKSMVVQRNNKSKASEIGHSTGKSESTSVGNENSITSGVDIRRSSSISYTITDTINNRGNNPCQILLYKKVARYVQIASCYDYNEKTKTNIHSRCIELEIPLYKNEDYKSFLLECKENTEEYLFIPEENEFTRLSESLRPSYPSILNHDYFLEFGQILGIITSLGGDHVTQHSVKLTMKNNNLIFSKGDVELLNTNTTYTRCSNVFFRISSLNHLEALTSGEEMFKPVGIYGEKFKDVNYMDNPDLPDFTKSF</sequence>
<dbReference type="Proteomes" id="UP000193719">
    <property type="component" value="Unassembled WGS sequence"/>
</dbReference>
<gene>
    <name evidence="2" type="ORF">BCR36DRAFT_462195</name>
</gene>
<reference evidence="2 3" key="1">
    <citation type="submission" date="2016-08" db="EMBL/GenBank/DDBJ databases">
        <title>Genomes of anaerobic fungi encode conserved fungal cellulosomes for biomass hydrolysis.</title>
        <authorList>
            <consortium name="DOE Joint Genome Institute"/>
            <person name="Haitjema C.H."/>
            <person name="Gilmore S.P."/>
            <person name="Henske J.K."/>
            <person name="Solomon K.V."/>
            <person name="De Groot R."/>
            <person name="Kuo A."/>
            <person name="Mondo S.J."/>
            <person name="Salamov A.A."/>
            <person name="Labutti K."/>
            <person name="Zhao Z."/>
            <person name="Chiniquy J."/>
            <person name="Barry K."/>
            <person name="Brewer H.M."/>
            <person name="Purvine S.O."/>
            <person name="Wright A.T."/>
            <person name="Boxma B."/>
            <person name="Van Alen T."/>
            <person name="Hackstein J.H."/>
            <person name="Baker S.E."/>
            <person name="Grigoriev I.V."/>
            <person name="O'Malley M.A."/>
        </authorList>
    </citation>
    <scope>NUCLEOTIDE SEQUENCE [LARGE SCALE GENOMIC DNA]</scope>
    <source>
        <strain evidence="3">finn</strain>
    </source>
</reference>
<accession>A0A1Y1VJC5</accession>
<evidence type="ECO:0000313" key="2">
    <source>
        <dbReference type="EMBL" id="ORX57152.1"/>
    </source>
</evidence>
<evidence type="ECO:0000256" key="1">
    <source>
        <dbReference type="SAM" id="MobiDB-lite"/>
    </source>
</evidence>
<feature type="compositionally biased region" description="Polar residues" evidence="1">
    <location>
        <begin position="55"/>
        <end position="70"/>
    </location>
</feature>
<keyword evidence="3" id="KW-1185">Reference proteome</keyword>
<comment type="caution">
    <text evidence="2">The sequence shown here is derived from an EMBL/GenBank/DDBJ whole genome shotgun (WGS) entry which is preliminary data.</text>
</comment>
<feature type="region of interest" description="Disordered" evidence="1">
    <location>
        <begin position="45"/>
        <end position="70"/>
    </location>
</feature>
<dbReference type="STRING" id="1754191.A0A1Y1VJC5"/>
<protein>
    <submittedName>
        <fullName evidence="2">Uncharacterized protein</fullName>
    </submittedName>
</protein>
<organism evidence="2 3">
    <name type="scientific">Piromyces finnis</name>
    <dbReference type="NCBI Taxonomy" id="1754191"/>
    <lineage>
        <taxon>Eukaryota</taxon>
        <taxon>Fungi</taxon>
        <taxon>Fungi incertae sedis</taxon>
        <taxon>Chytridiomycota</taxon>
        <taxon>Chytridiomycota incertae sedis</taxon>
        <taxon>Neocallimastigomycetes</taxon>
        <taxon>Neocallimastigales</taxon>
        <taxon>Neocallimastigaceae</taxon>
        <taxon>Piromyces</taxon>
    </lineage>
</organism>
<reference evidence="2 3" key="2">
    <citation type="submission" date="2016-08" db="EMBL/GenBank/DDBJ databases">
        <title>Pervasive Adenine N6-methylation of Active Genes in Fungi.</title>
        <authorList>
            <consortium name="DOE Joint Genome Institute"/>
            <person name="Mondo S.J."/>
            <person name="Dannebaum R.O."/>
            <person name="Kuo R.C."/>
            <person name="Labutti K."/>
            <person name="Haridas S."/>
            <person name="Kuo A."/>
            <person name="Salamov A."/>
            <person name="Ahrendt S.R."/>
            <person name="Lipzen A."/>
            <person name="Sullivan W."/>
            <person name="Andreopoulos W.B."/>
            <person name="Clum A."/>
            <person name="Lindquist E."/>
            <person name="Daum C."/>
            <person name="Ramamoorthy G.K."/>
            <person name="Gryganskyi A."/>
            <person name="Culley D."/>
            <person name="Magnuson J.K."/>
            <person name="James T.Y."/>
            <person name="O'Malley M.A."/>
            <person name="Stajich J.E."/>
            <person name="Spatafora J.W."/>
            <person name="Visel A."/>
            <person name="Grigoriev I.V."/>
        </authorList>
    </citation>
    <scope>NUCLEOTIDE SEQUENCE [LARGE SCALE GENOMIC DNA]</scope>
    <source>
        <strain evidence="3">finn</strain>
    </source>
</reference>